<dbReference type="PROSITE" id="PS50234">
    <property type="entry name" value="VWFA"/>
    <property type="match status" value="1"/>
</dbReference>
<feature type="region of interest" description="Disordered" evidence="1">
    <location>
        <begin position="974"/>
        <end position="993"/>
    </location>
</feature>
<reference evidence="4 5" key="1">
    <citation type="submission" date="2018-04" db="EMBL/GenBank/DDBJ databases">
        <authorList>
            <person name="Huttner S."/>
            <person name="Dainat J."/>
        </authorList>
    </citation>
    <scope>NUCLEOTIDE SEQUENCE [LARGE SCALE GENOMIC DNA]</scope>
</reference>
<evidence type="ECO:0000256" key="1">
    <source>
        <dbReference type="SAM" id="MobiDB-lite"/>
    </source>
</evidence>
<feature type="region of interest" description="Disordered" evidence="1">
    <location>
        <begin position="692"/>
        <end position="725"/>
    </location>
</feature>
<feature type="compositionally biased region" description="Basic and acidic residues" evidence="1">
    <location>
        <begin position="1098"/>
        <end position="1109"/>
    </location>
</feature>
<dbReference type="PANTHER" id="PTHR45737:SF4">
    <property type="entry name" value="VON WILLEBRAND DOMAIN PROTEIN (AFU_ORTHOLOGUE AFUA_4G01160)"/>
    <property type="match status" value="1"/>
</dbReference>
<feature type="compositionally biased region" description="Low complexity" evidence="1">
    <location>
        <begin position="974"/>
        <end position="983"/>
    </location>
</feature>
<dbReference type="AlphaFoldDB" id="A0A3S4D3K6"/>
<feature type="region of interest" description="Disordered" evidence="1">
    <location>
        <begin position="739"/>
        <end position="827"/>
    </location>
</feature>
<accession>A0A3S4D3K6</accession>
<dbReference type="SUPFAM" id="SSF53300">
    <property type="entry name" value="vWA-like"/>
    <property type="match status" value="1"/>
</dbReference>
<feature type="compositionally biased region" description="Basic residues" evidence="1">
    <location>
        <begin position="1046"/>
        <end position="1061"/>
    </location>
</feature>
<evidence type="ECO:0000259" key="2">
    <source>
        <dbReference type="PROSITE" id="PS50234"/>
    </source>
</evidence>
<dbReference type="Proteomes" id="UP000289323">
    <property type="component" value="Unassembled WGS sequence"/>
</dbReference>
<feature type="region of interest" description="Disordered" evidence="1">
    <location>
        <begin position="940"/>
        <end position="961"/>
    </location>
</feature>
<dbReference type="Pfam" id="PF13768">
    <property type="entry name" value="VWA_3"/>
    <property type="match status" value="1"/>
</dbReference>
<evidence type="ECO:0000313" key="5">
    <source>
        <dbReference type="Proteomes" id="UP000289323"/>
    </source>
</evidence>
<dbReference type="PROSITE" id="PS51468">
    <property type="entry name" value="VIT"/>
    <property type="match status" value="1"/>
</dbReference>
<sequence length="1109" mass="120681">MPPHWSHIFSAGVVWDPSEPLPPELQHHQEALPFAPGHPTTPTHLNLHTVAAHHSTPAAQPKHLQAALPTFARQEHGRNVLPPLAVAVDVSIVQDTARVAVTQHFHNDSIAPIKEAAFTFPLPAGCTITGFSCRIGANKFIKGTVKPRQEARDAFEHHIRQQASAAGLLEQDTPEVFTTTLGNIPEKTRVQVNLNYITLLKHRFVDSKNVATLTIPTSIAPRYGETPEDYNDAATSNIPQGLTLEAEIIESERIASITSPSHAVLVERRRGARVAESFADLAGEDDRSQVETALLKLESGRMFLDRDFVLDIVTAPDGEAETPQAWLEEHPTLPNHKALMLTLPPGFLNKRPPQRLRSEILFLADLSGSMKTKIPGLKSAMQFFLKGIPEGRKFNIWCFGSNYTSWQPCSVDYDEATLGSALRWVEATFAANMGGTELLPAIQAIVSARDKALMTDVIVLTDGQTWRLDQTLEYINKTRANTEGRVRFFALGIGKAVSHALVDGIAKAGGGYAEVVQEASQGGWEDRVVSMAKAALMSAHLGPLHMEFKVHDKDGNTKNSSLPEAQRSPADVSAVSPFERSRIYFLLDNNIWPSERVKQVRIDVPADGDTKSFVVPVTVVEKPGETIHKLAARSMLDDLERGRSHIHLGPNRPYPGSWEETNAVRKEAEKIASKWGLLSKWTSFLLVEEQRTTTEEDQPTDGIIEVKNAPGDDLLQPRGTAADGNLADDAALRQKREDPFYGELGGGLDPISRPLRPSPFRSEPSRADETERLIRAEKEPDSATRSDAPLPAELPSWPPVPPVPSESQPTPEQPNNNNNHHHNPPQTETDFITTVLQHQQYDGSITFPSWRTAESCLGSAVCGALSALRRDHHHQPGAPAHRTLWTAAALVLLERDFAARRPLWELMALKMASYCARHPLPGGGDVVTLVRGRLRGVGLSRRCEDSQGGGGDGGKTAGPEVVAAGAGHPAAAADAAGSGAEAGQDLGGSSGSDMVVVSREDADSNTADGGGAKEPEEGKEQQQEQQQPAPLNQKKGFPWSLVPTKRIGRRVRMAARQHPPRRPPEVGPGPVVLFPMDAGADPFTEPVVVADPPAKPTKSAERRRFSVHF</sequence>
<dbReference type="InterPro" id="IPR036465">
    <property type="entry name" value="vWFA_dom_sf"/>
</dbReference>
<dbReference type="InterPro" id="IPR002035">
    <property type="entry name" value="VWF_A"/>
</dbReference>
<dbReference type="InterPro" id="IPR013694">
    <property type="entry name" value="VIT"/>
</dbReference>
<feature type="compositionally biased region" description="Gly residues" evidence="1">
    <location>
        <begin position="947"/>
        <end position="956"/>
    </location>
</feature>
<evidence type="ECO:0000313" key="4">
    <source>
        <dbReference type="EMBL" id="SPQ21532.1"/>
    </source>
</evidence>
<name>A0A3S4D3K6_9PEZI</name>
<dbReference type="Pfam" id="PF08487">
    <property type="entry name" value="VIT"/>
    <property type="match status" value="1"/>
</dbReference>
<proteinExistence type="predicted"/>
<feature type="domain" description="VWFA" evidence="2">
    <location>
        <begin position="359"/>
        <end position="532"/>
    </location>
</feature>
<evidence type="ECO:0000259" key="3">
    <source>
        <dbReference type="PROSITE" id="PS51468"/>
    </source>
</evidence>
<dbReference type="EMBL" id="OUUZ01000008">
    <property type="protein sequence ID" value="SPQ21532.1"/>
    <property type="molecule type" value="Genomic_DNA"/>
</dbReference>
<protein>
    <submittedName>
        <fullName evidence="4">A2c71e7e-fc30-4a4f-9573-226e0f42b2c6</fullName>
    </submittedName>
</protein>
<feature type="compositionally biased region" description="Basic and acidic residues" evidence="1">
    <location>
        <begin position="763"/>
        <end position="784"/>
    </location>
</feature>
<gene>
    <name evidence="4" type="ORF">TT172_LOCUS3951</name>
</gene>
<feature type="domain" description="VIT" evidence="3">
    <location>
        <begin position="67"/>
        <end position="198"/>
    </location>
</feature>
<dbReference type="Gene3D" id="3.40.50.410">
    <property type="entry name" value="von Willebrand factor, type A domain"/>
    <property type="match status" value="1"/>
</dbReference>
<dbReference type="SMART" id="SM00609">
    <property type="entry name" value="VIT"/>
    <property type="match status" value="1"/>
</dbReference>
<feature type="region of interest" description="Disordered" evidence="1">
    <location>
        <begin position="1001"/>
        <end position="1109"/>
    </location>
</feature>
<feature type="region of interest" description="Disordered" evidence="1">
    <location>
        <begin position="552"/>
        <end position="571"/>
    </location>
</feature>
<feature type="compositionally biased region" description="Low complexity" evidence="1">
    <location>
        <begin position="805"/>
        <end position="827"/>
    </location>
</feature>
<organism evidence="4 5">
    <name type="scientific">Thermothielavioides terrestris</name>
    <dbReference type="NCBI Taxonomy" id="2587410"/>
    <lineage>
        <taxon>Eukaryota</taxon>
        <taxon>Fungi</taxon>
        <taxon>Dikarya</taxon>
        <taxon>Ascomycota</taxon>
        <taxon>Pezizomycotina</taxon>
        <taxon>Sordariomycetes</taxon>
        <taxon>Sordariomycetidae</taxon>
        <taxon>Sordariales</taxon>
        <taxon>Chaetomiaceae</taxon>
        <taxon>Thermothielavioides</taxon>
    </lineage>
</organism>
<dbReference type="PANTHER" id="PTHR45737">
    <property type="entry name" value="VON WILLEBRAND FACTOR A DOMAIN-CONTAINING PROTEIN 5A"/>
    <property type="match status" value="1"/>
</dbReference>
<feature type="compositionally biased region" description="Basic and acidic residues" evidence="1">
    <location>
        <begin position="1011"/>
        <end position="1022"/>
    </location>
</feature>